<evidence type="ECO:0008006" key="3">
    <source>
        <dbReference type="Google" id="ProtNLM"/>
    </source>
</evidence>
<sequence>MTKPPRTSLWYKYENHDPVRLRISVLPSLDEEPAVSDIRKIITDTYKDLNPINISLEISPSTGTDYVQLNEVLFGSCDYNYDTLRSNYNIAIDNPIIVKKTEIWCRYKDQVFSFKRSILEIMKSFIVEDLIKLIQIRMKNIIENIDQRVITLRRGCEVLNPITPLSELYNIKNNALEIVVYGQAIWCRYEDQVFSFERSTLENTESFNVVDLIKLIQIRMKNIIENIDQRVITLRRGSEVLNFMTPLSELYNIKNNALEVVVDGIGRNCFPRPSVNAEYFIKSLENTANPMYWFNIFLAKAVSLVKETELAPDKFWEDHLNDDGESIWKPAIDAANRHEKSKQEELVVIFNNWNYLTENFQTESDIEILLCVDEGRTLLQSDNKNLRTSLFRCWRRALRENRWRAKGLFSVILDTTSQVSHFASSPGNDPTIKTIVDYKLFMPFIYIISFDSLTELPDMDNFDFIKLFSKGRPCWKAFKDAYYNDLTPNTDSSSNIMDEIYAWNKVKTLVMAKLQGGNIDFNVIDEENKNLTSVAVLASLCSVNISPSVVHIASNLVASHLGTCLAISQDRTKVLVSYPSEPLITEAAYEILNDVILNRIASALGQGIVESDKHGVVVGELILILTRQRLQKRRIKDNEINFFVEEIKIMDFLVDLFGKTNMFNDDDDQHNYFRDANISFTRFVTICTIPTLRDVQIGYETCVAFNLKRNHKGADFLIPIRNNNKFTFWIIQIKNHNIKSTGSNFQIDTTSKLMPRYVFDKSDLGNREKFKEPYLAMYWQLGAHTKSFMEVHYTWDPKPPSGFPKVSGFGIYESKPFPKPEINSETRNCFGPNYARLGQHYL</sequence>
<evidence type="ECO:0000313" key="2">
    <source>
        <dbReference type="Proteomes" id="UP000247702"/>
    </source>
</evidence>
<comment type="caution">
    <text evidence="1">The sequence shown here is derived from an EMBL/GenBank/DDBJ whole genome shotgun (WGS) entry which is preliminary data.</text>
</comment>
<accession>A0A2Z6RLJ1</accession>
<dbReference type="PANTHER" id="PTHR33266:SF1">
    <property type="entry name" value="F-BOX DOMAIN-CONTAINING PROTEIN"/>
    <property type="match status" value="1"/>
</dbReference>
<dbReference type="Proteomes" id="UP000247702">
    <property type="component" value="Unassembled WGS sequence"/>
</dbReference>
<evidence type="ECO:0000313" key="1">
    <source>
        <dbReference type="EMBL" id="GBB97571.1"/>
    </source>
</evidence>
<reference evidence="1 2" key="1">
    <citation type="submission" date="2017-11" db="EMBL/GenBank/DDBJ databases">
        <title>The genome of Rhizophagus clarus HR1 reveals common genetic basis of auxotrophy among arbuscular mycorrhizal fungi.</title>
        <authorList>
            <person name="Kobayashi Y."/>
        </authorList>
    </citation>
    <scope>NUCLEOTIDE SEQUENCE [LARGE SCALE GENOMIC DNA]</scope>
    <source>
        <strain evidence="1 2">HR1</strain>
    </source>
</reference>
<keyword evidence="2" id="KW-1185">Reference proteome</keyword>
<name>A0A2Z6RLJ1_9GLOM</name>
<dbReference type="PANTHER" id="PTHR33266">
    <property type="entry name" value="CHROMOSOME 15, WHOLE GENOME SHOTGUN SEQUENCE"/>
    <property type="match status" value="1"/>
</dbReference>
<dbReference type="EMBL" id="BEXD01002225">
    <property type="protein sequence ID" value="GBB97571.1"/>
    <property type="molecule type" value="Genomic_DNA"/>
</dbReference>
<dbReference type="STRING" id="94130.A0A2Z6RLJ1"/>
<protein>
    <recommendedName>
        <fullName evidence="3">Crinkler effector protein N-terminal domain-containing protein</fullName>
    </recommendedName>
</protein>
<proteinExistence type="predicted"/>
<gene>
    <name evidence="1" type="ORF">RclHR1_03000014</name>
</gene>
<dbReference type="AlphaFoldDB" id="A0A2Z6RLJ1"/>
<organism evidence="1 2">
    <name type="scientific">Rhizophagus clarus</name>
    <dbReference type="NCBI Taxonomy" id="94130"/>
    <lineage>
        <taxon>Eukaryota</taxon>
        <taxon>Fungi</taxon>
        <taxon>Fungi incertae sedis</taxon>
        <taxon>Mucoromycota</taxon>
        <taxon>Glomeromycotina</taxon>
        <taxon>Glomeromycetes</taxon>
        <taxon>Glomerales</taxon>
        <taxon>Glomeraceae</taxon>
        <taxon>Rhizophagus</taxon>
    </lineage>
</organism>